<gene>
    <name evidence="6" type="ORF">TM35_000891010</name>
</gene>
<keyword evidence="4 5" id="KW-0472">Membrane</keyword>
<evidence type="ECO:0000313" key="6">
    <source>
        <dbReference type="EMBL" id="ORC82517.1"/>
    </source>
</evidence>
<comment type="caution">
    <text evidence="6">The sequence shown here is derived from an EMBL/GenBank/DDBJ whole genome shotgun (WGS) entry which is preliminary data.</text>
</comment>
<evidence type="ECO:0000313" key="7">
    <source>
        <dbReference type="Proteomes" id="UP000192257"/>
    </source>
</evidence>
<dbReference type="GO" id="GO:0016020">
    <property type="term" value="C:membrane"/>
    <property type="evidence" value="ECO:0007669"/>
    <property type="project" value="UniProtKB-SubCell"/>
</dbReference>
<sequence length="104" mass="11550">MECESELVAGLVTELSGAFFVIYSVLEITHLLVSTILFTGLCFGGLFVCLKSIIILAIGFLIPRVISFRVKITTAQTFIILFLFFVSFLVFLFFAVSKILCLVI</sequence>
<dbReference type="AlphaFoldDB" id="A0A1X0NF63"/>
<name>A0A1X0NF63_9TRYP</name>
<dbReference type="VEuPathDB" id="TriTrypDB:TM35_000891010"/>
<accession>A0A1X0NF63</accession>
<dbReference type="Pfam" id="PF00146">
    <property type="entry name" value="NADHdh"/>
    <property type="match status" value="1"/>
</dbReference>
<evidence type="ECO:0000256" key="3">
    <source>
        <dbReference type="ARBA" id="ARBA00022989"/>
    </source>
</evidence>
<feature type="transmembrane region" description="Helical" evidence="5">
    <location>
        <begin position="32"/>
        <end position="62"/>
    </location>
</feature>
<keyword evidence="7" id="KW-1185">Reference proteome</keyword>
<dbReference type="OrthoDB" id="10361596at2759"/>
<evidence type="ECO:0000256" key="5">
    <source>
        <dbReference type="SAM" id="Phobius"/>
    </source>
</evidence>
<evidence type="ECO:0000256" key="2">
    <source>
        <dbReference type="ARBA" id="ARBA00022692"/>
    </source>
</evidence>
<keyword evidence="3 5" id="KW-1133">Transmembrane helix</keyword>
<dbReference type="RefSeq" id="XP_028877234.1">
    <property type="nucleotide sequence ID" value="XM_029031470.1"/>
</dbReference>
<proteinExistence type="predicted"/>
<dbReference type="GeneID" id="39991250"/>
<reference evidence="6 7" key="1">
    <citation type="submission" date="2017-03" db="EMBL/GenBank/DDBJ databases">
        <title>An alternative strategy for trypanosome survival in the mammalian bloodstream revealed through genome and transcriptome analysis of the ubiquitous bovine parasite Trypanosoma (Megatrypanum) theileri.</title>
        <authorList>
            <person name="Kelly S."/>
            <person name="Ivens A."/>
            <person name="Mott A."/>
            <person name="O'Neill E."/>
            <person name="Emms D."/>
            <person name="Macleod O."/>
            <person name="Voorheis P."/>
            <person name="Matthews J."/>
            <person name="Matthews K."/>
            <person name="Carrington M."/>
        </authorList>
    </citation>
    <scope>NUCLEOTIDE SEQUENCE [LARGE SCALE GENOMIC DNA]</scope>
    <source>
        <strain evidence="6">Edinburgh</strain>
    </source>
</reference>
<keyword evidence="6" id="KW-0830">Ubiquinone</keyword>
<feature type="transmembrane region" description="Helical" evidence="5">
    <location>
        <begin position="7"/>
        <end position="26"/>
    </location>
</feature>
<evidence type="ECO:0000256" key="4">
    <source>
        <dbReference type="ARBA" id="ARBA00023136"/>
    </source>
</evidence>
<dbReference type="EMBL" id="NBCO01000089">
    <property type="protein sequence ID" value="ORC82517.1"/>
    <property type="molecule type" value="Genomic_DNA"/>
</dbReference>
<evidence type="ECO:0000256" key="1">
    <source>
        <dbReference type="ARBA" id="ARBA00004141"/>
    </source>
</evidence>
<dbReference type="Proteomes" id="UP000192257">
    <property type="component" value="Unassembled WGS sequence"/>
</dbReference>
<protein>
    <submittedName>
        <fullName evidence="6">NADH-ubiquinone oxidoreductase chain 1</fullName>
    </submittedName>
</protein>
<dbReference type="InterPro" id="IPR001694">
    <property type="entry name" value="NADH_UbQ_OxRdtase_su1/FPO"/>
</dbReference>
<feature type="transmembrane region" description="Helical" evidence="5">
    <location>
        <begin position="74"/>
        <end position="96"/>
    </location>
</feature>
<keyword evidence="2 5" id="KW-0812">Transmembrane</keyword>
<comment type="subcellular location">
    <subcellularLocation>
        <location evidence="1">Membrane</location>
        <topology evidence="1">Multi-pass membrane protein</topology>
    </subcellularLocation>
</comment>
<organism evidence="6 7">
    <name type="scientific">Trypanosoma theileri</name>
    <dbReference type="NCBI Taxonomy" id="67003"/>
    <lineage>
        <taxon>Eukaryota</taxon>
        <taxon>Discoba</taxon>
        <taxon>Euglenozoa</taxon>
        <taxon>Kinetoplastea</taxon>
        <taxon>Metakinetoplastina</taxon>
        <taxon>Trypanosomatida</taxon>
        <taxon>Trypanosomatidae</taxon>
        <taxon>Trypanosoma</taxon>
    </lineage>
</organism>